<dbReference type="EMBL" id="SRLA01000008">
    <property type="protein sequence ID" value="TGE03553.1"/>
    <property type="molecule type" value="Genomic_DNA"/>
</dbReference>
<dbReference type="Proteomes" id="UP000298337">
    <property type="component" value="Unassembled WGS sequence"/>
</dbReference>
<name>A0A4Z0NYC1_9BACT</name>
<dbReference type="RefSeq" id="WP_135437046.1">
    <property type="nucleotide sequence ID" value="NZ_SRLA01000008.1"/>
</dbReference>
<accession>A0A4Z0NYC1</accession>
<dbReference type="OrthoDB" id="886602at2"/>
<keyword evidence="3" id="KW-1185">Reference proteome</keyword>
<evidence type="ECO:0000256" key="1">
    <source>
        <dbReference type="SAM" id="MobiDB-lite"/>
    </source>
</evidence>
<gene>
    <name evidence="2" type="ORF">EU556_25515</name>
</gene>
<feature type="region of interest" description="Disordered" evidence="1">
    <location>
        <begin position="21"/>
        <end position="40"/>
    </location>
</feature>
<dbReference type="AlphaFoldDB" id="A0A4Z0NYC1"/>
<feature type="region of interest" description="Disordered" evidence="1">
    <location>
        <begin position="45"/>
        <end position="66"/>
    </location>
</feature>
<evidence type="ECO:0000313" key="2">
    <source>
        <dbReference type="EMBL" id="TGE03553.1"/>
    </source>
</evidence>
<sequence length="66" mass="8024">MQQPTSPERQEAYYKWLDQQEKEENEERFRQINEGDDLGEETIESILGDLYPNREPDEEIEIDDYE</sequence>
<feature type="compositionally biased region" description="Basic and acidic residues" evidence="1">
    <location>
        <begin position="21"/>
        <end position="33"/>
    </location>
</feature>
<organism evidence="2 3">
    <name type="scientific">Hymenobacter fodinae</name>
    <dbReference type="NCBI Taxonomy" id="2510796"/>
    <lineage>
        <taxon>Bacteria</taxon>
        <taxon>Pseudomonadati</taxon>
        <taxon>Bacteroidota</taxon>
        <taxon>Cytophagia</taxon>
        <taxon>Cytophagales</taxon>
        <taxon>Hymenobacteraceae</taxon>
        <taxon>Hymenobacter</taxon>
    </lineage>
</organism>
<proteinExistence type="predicted"/>
<protein>
    <submittedName>
        <fullName evidence="2">Uncharacterized protein</fullName>
    </submittedName>
</protein>
<feature type="compositionally biased region" description="Acidic residues" evidence="1">
    <location>
        <begin position="56"/>
        <end position="66"/>
    </location>
</feature>
<comment type="caution">
    <text evidence="2">The sequence shown here is derived from an EMBL/GenBank/DDBJ whole genome shotgun (WGS) entry which is preliminary data.</text>
</comment>
<evidence type="ECO:0000313" key="3">
    <source>
        <dbReference type="Proteomes" id="UP000298337"/>
    </source>
</evidence>
<reference evidence="2 3" key="1">
    <citation type="submission" date="2019-04" db="EMBL/GenBank/DDBJ databases">
        <authorList>
            <person name="Feng G."/>
            <person name="Zhang J."/>
            <person name="Zhu H."/>
        </authorList>
    </citation>
    <scope>NUCLEOTIDE SEQUENCE [LARGE SCALE GENOMIC DNA]</scope>
    <source>
        <strain evidence="2 3">92R-1</strain>
    </source>
</reference>